<comment type="caution">
    <text evidence="1">The sequence shown here is derived from an EMBL/GenBank/DDBJ whole genome shotgun (WGS) entry which is preliminary data.</text>
</comment>
<reference evidence="1" key="1">
    <citation type="submission" date="2013-11" db="EMBL/GenBank/DDBJ databases">
        <title>Microbial diversity, functional groups and degradation webs in Northern and Southern Mediterranean and Red Sea marine crude oil polluted sites.</title>
        <authorList>
            <person name="Daffonchio D."/>
            <person name="Mapelli F."/>
            <person name="Ferrer M."/>
            <person name="Richter M."/>
            <person name="Cherif A."/>
            <person name="Malkawi H.I."/>
            <person name="Yakimov M.M."/>
            <person name="Abdel-Fattah Y.R."/>
            <person name="Blaghen M."/>
            <person name="Golyshin P.N."/>
            <person name="Kalogerakis N."/>
            <person name="Boon N."/>
            <person name="Magagnini M."/>
            <person name="Fava F."/>
        </authorList>
    </citation>
    <scope>NUCLEOTIDE SEQUENCE</scope>
</reference>
<evidence type="ECO:0000313" key="1">
    <source>
        <dbReference type="EMBL" id="KTF06022.1"/>
    </source>
</evidence>
<dbReference type="AlphaFoldDB" id="A0A1B6NSW4"/>
<accession>A0A1B6NSW4</accession>
<name>A0A1B6NSW4_9ZZZZ</name>
<sequence length="50" mass="5767">MSTCFVDVFGVILAEYRNGSFFNGLCLVVFDALEMSRYMLLIMFYPSKNI</sequence>
<proteinExistence type="predicted"/>
<gene>
    <name evidence="1" type="ORF">MGSAQ_002483</name>
</gene>
<organism evidence="1">
    <name type="scientific">marine sediment metagenome</name>
    <dbReference type="NCBI Taxonomy" id="412755"/>
    <lineage>
        <taxon>unclassified sequences</taxon>
        <taxon>metagenomes</taxon>
        <taxon>ecological metagenomes</taxon>
    </lineage>
</organism>
<protein>
    <submittedName>
        <fullName evidence="1">Uncharacterized protein</fullName>
    </submittedName>
</protein>
<dbReference type="EMBL" id="AYSL01001418">
    <property type="protein sequence ID" value="KTF06022.1"/>
    <property type="molecule type" value="Genomic_DNA"/>
</dbReference>